<keyword evidence="4 8" id="KW-0812">Transmembrane</keyword>
<dbReference type="PANTHER" id="PTHR43867">
    <property type="entry name" value="CELLULOSE SYNTHASE CATALYTIC SUBUNIT A [UDP-FORMING]"/>
    <property type="match status" value="1"/>
</dbReference>
<dbReference type="Proteomes" id="UP000306985">
    <property type="component" value="Unassembled WGS sequence"/>
</dbReference>
<evidence type="ECO:0000256" key="8">
    <source>
        <dbReference type="SAM" id="Phobius"/>
    </source>
</evidence>
<keyword evidence="2" id="KW-0328">Glycosyltransferase</keyword>
<feature type="transmembrane region" description="Helical" evidence="8">
    <location>
        <begin position="378"/>
        <end position="400"/>
    </location>
</feature>
<evidence type="ECO:0000313" key="10">
    <source>
        <dbReference type="Proteomes" id="UP000306985"/>
    </source>
</evidence>
<feature type="transmembrane region" description="Helical" evidence="8">
    <location>
        <begin position="515"/>
        <end position="537"/>
    </location>
</feature>
<protein>
    <submittedName>
        <fullName evidence="9">Glycosyltransferase</fullName>
    </submittedName>
</protein>
<evidence type="ECO:0000313" key="9">
    <source>
        <dbReference type="EMBL" id="TKV62194.1"/>
    </source>
</evidence>
<evidence type="ECO:0000256" key="1">
    <source>
        <dbReference type="ARBA" id="ARBA00004141"/>
    </source>
</evidence>
<organism evidence="9 10">
    <name type="scientific">Nakamurella flava</name>
    <dbReference type="NCBI Taxonomy" id="2576308"/>
    <lineage>
        <taxon>Bacteria</taxon>
        <taxon>Bacillati</taxon>
        <taxon>Actinomycetota</taxon>
        <taxon>Actinomycetes</taxon>
        <taxon>Nakamurellales</taxon>
        <taxon>Nakamurellaceae</taxon>
        <taxon>Nakamurella</taxon>
    </lineage>
</organism>
<dbReference type="OrthoDB" id="9806824at2"/>
<evidence type="ECO:0000256" key="3">
    <source>
        <dbReference type="ARBA" id="ARBA00022679"/>
    </source>
</evidence>
<dbReference type="PANTHER" id="PTHR43867:SF2">
    <property type="entry name" value="CELLULOSE SYNTHASE CATALYTIC SUBUNIT A [UDP-FORMING]"/>
    <property type="match status" value="1"/>
</dbReference>
<dbReference type="AlphaFoldDB" id="A0A4U6QNC9"/>
<dbReference type="Pfam" id="PF13641">
    <property type="entry name" value="Glyco_tranf_2_3"/>
    <property type="match status" value="1"/>
</dbReference>
<evidence type="ECO:0000256" key="5">
    <source>
        <dbReference type="ARBA" id="ARBA00022989"/>
    </source>
</evidence>
<dbReference type="InterPro" id="IPR029044">
    <property type="entry name" value="Nucleotide-diphossugar_trans"/>
</dbReference>
<accession>A0A4U6QNC9</accession>
<proteinExistence type="predicted"/>
<dbReference type="CDD" id="cd06421">
    <property type="entry name" value="CESA_CelA_like"/>
    <property type="match status" value="1"/>
</dbReference>
<comment type="subcellular location">
    <subcellularLocation>
        <location evidence="1">Membrane</location>
        <topology evidence="1">Multi-pass membrane protein</topology>
    </subcellularLocation>
</comment>
<feature type="region of interest" description="Disordered" evidence="7">
    <location>
        <begin position="1"/>
        <end position="29"/>
    </location>
</feature>
<dbReference type="InterPro" id="IPR050321">
    <property type="entry name" value="Glycosyltr_2/OpgH_subfam"/>
</dbReference>
<dbReference type="GO" id="GO:0005886">
    <property type="term" value="C:plasma membrane"/>
    <property type="evidence" value="ECO:0007669"/>
    <property type="project" value="TreeGrafter"/>
</dbReference>
<keyword evidence="10" id="KW-1185">Reference proteome</keyword>
<evidence type="ECO:0000256" key="7">
    <source>
        <dbReference type="SAM" id="MobiDB-lite"/>
    </source>
</evidence>
<dbReference type="Gene3D" id="3.90.550.10">
    <property type="entry name" value="Spore Coat Polysaccharide Biosynthesis Protein SpsA, Chain A"/>
    <property type="match status" value="1"/>
</dbReference>
<evidence type="ECO:0000256" key="4">
    <source>
        <dbReference type="ARBA" id="ARBA00022692"/>
    </source>
</evidence>
<gene>
    <name evidence="9" type="ORF">FDO65_06365</name>
</gene>
<feature type="region of interest" description="Disordered" evidence="7">
    <location>
        <begin position="543"/>
        <end position="579"/>
    </location>
</feature>
<keyword evidence="3 9" id="KW-0808">Transferase</keyword>
<name>A0A4U6QNC9_9ACTN</name>
<keyword evidence="6 8" id="KW-0472">Membrane</keyword>
<feature type="transmembrane region" description="Helical" evidence="8">
    <location>
        <begin position="37"/>
        <end position="58"/>
    </location>
</feature>
<feature type="compositionally biased region" description="Basic and acidic residues" evidence="7">
    <location>
        <begin position="543"/>
        <end position="555"/>
    </location>
</feature>
<keyword evidence="5 8" id="KW-1133">Transmembrane helix</keyword>
<reference evidence="9 10" key="1">
    <citation type="submission" date="2019-05" db="EMBL/GenBank/DDBJ databases">
        <title>Nakamurella sp. N5BH11, whole genome shotgun sequence.</title>
        <authorList>
            <person name="Tuo L."/>
        </authorList>
    </citation>
    <scope>NUCLEOTIDE SEQUENCE [LARGE SCALE GENOMIC DNA]</scope>
    <source>
        <strain evidence="9 10">N5BH11</strain>
    </source>
</reference>
<comment type="caution">
    <text evidence="9">The sequence shown here is derived from an EMBL/GenBank/DDBJ whole genome shotgun (WGS) entry which is preliminary data.</text>
</comment>
<sequence length="606" mass="66641">MPAPALPEVTPSALSGEQDGLSESVDRRRGARDSPSLMMLVLIATIGVLLYTTFLFDFSNRGSWLPYLMVLTAESVIIFQALLSLWTILSSGHNPRGYRFHNAQNRLWGAAGKAPDFAESAADDLVALPMHLHETPVAVDVYITTYGESLDTIRRTVSAAVAMYGRHTTYVLDDGKSDDVRALAAELGAEYIRREGNAGAKAGNINHALSVTSGEYFVILDADFVPKPDFLYQTVPFFAESKVAFVQTPQAYGNLGNLISKGAGYMQSVFYRFIQPGKNRFNAAFCVGTNVIFRRTAIESIGGMYMGSKSEDVWTSLHLHEKGWKSVYISTVLAVGDTPETIEAYTKQQQRWATGGFEILLKQNPFSRKRNLTLDQRLQYFGTATFYFIGIAPGLLLLVPPMQIFLGLMPINTGVSFGQWLLYYLGFYFLQVVVALYTIGSFRWETLMLATASFPIYTKALIAAIRGKDQKWSATGATGKKASPYNFIVQQLMAFAFLVLTSIVGIWQAMTVSSFTLALCWNLLNTFVLGAFVVTAVRESRANKRAEKGLPPKESRRSKRAGRAFEVTAGGDTPARPAFTAAAPVPARSVDTDADRTYDALTPVGR</sequence>
<evidence type="ECO:0000256" key="6">
    <source>
        <dbReference type="ARBA" id="ARBA00023136"/>
    </source>
</evidence>
<dbReference type="SUPFAM" id="SSF53448">
    <property type="entry name" value="Nucleotide-diphospho-sugar transferases"/>
    <property type="match status" value="1"/>
</dbReference>
<dbReference type="GO" id="GO:0016758">
    <property type="term" value="F:hexosyltransferase activity"/>
    <property type="evidence" value="ECO:0007669"/>
    <property type="project" value="TreeGrafter"/>
</dbReference>
<feature type="transmembrane region" description="Helical" evidence="8">
    <location>
        <begin position="487"/>
        <end position="509"/>
    </location>
</feature>
<dbReference type="EMBL" id="SZZH01000001">
    <property type="protein sequence ID" value="TKV62194.1"/>
    <property type="molecule type" value="Genomic_DNA"/>
</dbReference>
<feature type="transmembrane region" description="Helical" evidence="8">
    <location>
        <begin position="64"/>
        <end position="89"/>
    </location>
</feature>
<feature type="transmembrane region" description="Helical" evidence="8">
    <location>
        <begin position="420"/>
        <end position="439"/>
    </location>
</feature>
<evidence type="ECO:0000256" key="2">
    <source>
        <dbReference type="ARBA" id="ARBA00022676"/>
    </source>
</evidence>